<dbReference type="RefSeq" id="WP_194369857.1">
    <property type="nucleotide sequence ID" value="NZ_CP054492.1"/>
</dbReference>
<accession>A0A7S7LVD1</accession>
<dbReference type="Proteomes" id="UP000593994">
    <property type="component" value="Chromosome"/>
</dbReference>
<protein>
    <recommendedName>
        <fullName evidence="3">PilZ domain-containing protein</fullName>
    </recommendedName>
</protein>
<gene>
    <name evidence="1" type="ORF">HUE88_13725</name>
</gene>
<dbReference type="AlphaFoldDB" id="A0A7S7LVD1"/>
<organism evidence="1 2">
    <name type="scientific">Candidatus Sulfurimonas baltica</name>
    <dbReference type="NCBI Taxonomy" id="2740404"/>
    <lineage>
        <taxon>Bacteria</taxon>
        <taxon>Pseudomonadati</taxon>
        <taxon>Campylobacterota</taxon>
        <taxon>Epsilonproteobacteria</taxon>
        <taxon>Campylobacterales</taxon>
        <taxon>Sulfurimonadaceae</taxon>
        <taxon>Sulfurimonas</taxon>
    </lineage>
</organism>
<name>A0A7S7LVD1_9BACT</name>
<reference evidence="1 2" key="1">
    <citation type="submission" date="2020-05" db="EMBL/GenBank/DDBJ databases">
        <title>Sulfurimonas marisnigri, sp. nov., and Sulfurimonas baltica, sp. nov., manganese oxide reducing chemolithoautotrophs of the class Epsilonproteobacteria isolated from the pelagic redoxclines of the Black and Baltic Seas and emended description of the genus Sulfurimonas.</title>
        <authorList>
            <person name="Henkel J.V."/>
            <person name="Laudan C."/>
            <person name="Werner J."/>
            <person name="Neu T."/>
            <person name="Plewe S."/>
            <person name="Sproer C."/>
            <person name="Bunk B."/>
            <person name="Schulz-Vogt H.N."/>
        </authorList>
    </citation>
    <scope>NUCLEOTIDE SEQUENCE [LARGE SCALE GENOMIC DNA]</scope>
    <source>
        <strain evidence="1 2">GD2</strain>
    </source>
</reference>
<evidence type="ECO:0000313" key="1">
    <source>
        <dbReference type="EMBL" id="QOY52118.1"/>
    </source>
</evidence>
<sequence length="607" mass="70459">MSLCHLYFKTSSSVHVKKILDSFENSVSLDIDNIKIISVYDIYVIELDEADKDISIKLKNLFKEKTNSLIYFLIPKKYNLIFFQLTYLLGAKDIITQNQNTDKAIIKIKADRKIYLQDVLERLLGNIAIQSENFMIYKNSSLEYVSNQLLNFFECDNFEMFKENISYGLDIKELLKEDIVIKKSIVDNSNRKKKCILESISINNNDKIIHVDLDTSISRQLNFISSRVSFVELLKEKLIQSNITHKQLSCITISIENIEKLQKDLNVVDLEDLFGKLLSFMESALEKKIIFSQLDRNYYVILFENMHFEDINDIADDFHIRVLNYIANQKYKPLIDVFTFNLNSLDFGDILITFDKIKSKNFTHKEMHSDYLKHTSNTQVFVSEKNLLDDAFEDEIEFRLLNIYNGLVINTPSKIVKITNDTVYVNFEQLQGVVMKIEQETVLQSSSFIYDIRADIKQIDLKKRIAILENFTFLKTNANSRKYARVTTSSKIPISMLLDGITINGNICDLSIKSIAFKVKYTEKIESIKSRDVLLVFNIPNSKSDNGYMQLKLGAEVIMNTAKDTDGYCKVVCDLDEDSNDDSMLMEYVYERQKELIIEVKKMSKLN</sequence>
<proteinExistence type="predicted"/>
<evidence type="ECO:0000313" key="2">
    <source>
        <dbReference type="Proteomes" id="UP000593994"/>
    </source>
</evidence>
<evidence type="ECO:0008006" key="3">
    <source>
        <dbReference type="Google" id="ProtNLM"/>
    </source>
</evidence>
<dbReference type="EMBL" id="CP054492">
    <property type="protein sequence ID" value="QOY52118.1"/>
    <property type="molecule type" value="Genomic_DNA"/>
</dbReference>
<keyword evidence="2" id="KW-1185">Reference proteome</keyword>
<dbReference type="KEGG" id="sbal:HUE88_13725"/>